<feature type="domain" description="SusD-like N-terminal" evidence="7">
    <location>
        <begin position="89"/>
        <end position="227"/>
    </location>
</feature>
<dbReference type="RefSeq" id="WP_130540013.1">
    <property type="nucleotide sequence ID" value="NZ_CP042431.1"/>
</dbReference>
<dbReference type="EMBL" id="SGXA01000001">
    <property type="protein sequence ID" value="RZS75664.1"/>
    <property type="molecule type" value="Genomic_DNA"/>
</dbReference>
<evidence type="ECO:0000259" key="7">
    <source>
        <dbReference type="Pfam" id="PF14322"/>
    </source>
</evidence>
<dbReference type="InterPro" id="IPR012944">
    <property type="entry name" value="SusD_RagB_dom"/>
</dbReference>
<protein>
    <submittedName>
        <fullName evidence="8">SusD-like starch-binding protein associating with outer membrane</fullName>
    </submittedName>
</protein>
<dbReference type="Proteomes" id="UP000293874">
    <property type="component" value="Unassembled WGS sequence"/>
</dbReference>
<comment type="similarity">
    <text evidence="2">Belongs to the SusD family.</text>
</comment>
<keyword evidence="4" id="KW-0472">Membrane</keyword>
<keyword evidence="3" id="KW-0732">Signal</keyword>
<organism evidence="8 9">
    <name type="scientific">Pseudobacter ginsenosidimutans</name>
    <dbReference type="NCBI Taxonomy" id="661488"/>
    <lineage>
        <taxon>Bacteria</taxon>
        <taxon>Pseudomonadati</taxon>
        <taxon>Bacteroidota</taxon>
        <taxon>Chitinophagia</taxon>
        <taxon>Chitinophagales</taxon>
        <taxon>Chitinophagaceae</taxon>
        <taxon>Pseudobacter</taxon>
    </lineage>
</organism>
<evidence type="ECO:0000313" key="9">
    <source>
        <dbReference type="Proteomes" id="UP000293874"/>
    </source>
</evidence>
<name>A0A4Q7N3V7_9BACT</name>
<dbReference type="PROSITE" id="PS51257">
    <property type="entry name" value="PROKAR_LIPOPROTEIN"/>
    <property type="match status" value="1"/>
</dbReference>
<dbReference type="Gene3D" id="1.25.40.390">
    <property type="match status" value="1"/>
</dbReference>
<dbReference type="Pfam" id="PF07980">
    <property type="entry name" value="SusD_RagB"/>
    <property type="match status" value="1"/>
</dbReference>
<dbReference type="SUPFAM" id="SSF48452">
    <property type="entry name" value="TPR-like"/>
    <property type="match status" value="1"/>
</dbReference>
<evidence type="ECO:0000256" key="2">
    <source>
        <dbReference type="ARBA" id="ARBA00006275"/>
    </source>
</evidence>
<accession>A0A4Q7N3V7</accession>
<reference evidence="8 9" key="1">
    <citation type="submission" date="2019-02" db="EMBL/GenBank/DDBJ databases">
        <title>Genomic Encyclopedia of Type Strains, Phase IV (KMG-IV): sequencing the most valuable type-strain genomes for metagenomic binning, comparative biology and taxonomic classification.</title>
        <authorList>
            <person name="Goeker M."/>
        </authorList>
    </citation>
    <scope>NUCLEOTIDE SEQUENCE [LARGE SCALE GENOMIC DNA]</scope>
    <source>
        <strain evidence="8 9">DSM 18116</strain>
    </source>
</reference>
<dbReference type="AlphaFoldDB" id="A0A4Q7N3V7"/>
<evidence type="ECO:0000313" key="8">
    <source>
        <dbReference type="EMBL" id="RZS75664.1"/>
    </source>
</evidence>
<sequence length="461" mass="52840">MKSSYNHLVITILLLIQLAFTSCEKLIAVDMPDNQIDKNQVFENLQTANAALAGLYSGLFDNSPISGGSGGTGAILGVYTDDMDYYAASNADYQIFLNQQIETNTTINTLWLNCYQHIYKANIIIEGIVNSRSLKESDKNSIKGEALLVRSVVYFYLQQLFGDIPYTTTTNYQFNQTISRTPATELLSKLQQDLTEAIALLSDNYRSAERIIPNRKVAELMLAKVYLLQHKWIEAELLLKTIVQSPMYQFQNDITQVFKKSGKHIIWQLKPLANGAATKEVQQYYHNNAAPTGYALSENLVNAFSDDDLRKKNWMLIATFNQQTWHLPWKYQVRLDNTSEYSIVFRLEEVYLLLAEAYAQQNLPDKITEALTYVNAIKDRAGIPILNGQYSKEDLLSEIIVESRKEFFSEMGHRFLDLKRLNRLPILVTAKPNWKDYHIIWPLPQKELLLNSNLLPQNYGY</sequence>
<dbReference type="InterPro" id="IPR033985">
    <property type="entry name" value="SusD-like_N"/>
</dbReference>
<keyword evidence="9" id="KW-1185">Reference proteome</keyword>
<evidence type="ECO:0000256" key="3">
    <source>
        <dbReference type="ARBA" id="ARBA00022729"/>
    </source>
</evidence>
<evidence type="ECO:0000256" key="5">
    <source>
        <dbReference type="ARBA" id="ARBA00023237"/>
    </source>
</evidence>
<keyword evidence="5" id="KW-0998">Cell outer membrane</keyword>
<feature type="domain" description="RagB/SusD" evidence="6">
    <location>
        <begin position="333"/>
        <end position="420"/>
    </location>
</feature>
<dbReference type="InterPro" id="IPR011990">
    <property type="entry name" value="TPR-like_helical_dom_sf"/>
</dbReference>
<dbReference type="GO" id="GO:0009279">
    <property type="term" value="C:cell outer membrane"/>
    <property type="evidence" value="ECO:0007669"/>
    <property type="project" value="UniProtKB-SubCell"/>
</dbReference>
<dbReference type="CDD" id="cd08977">
    <property type="entry name" value="SusD"/>
    <property type="match status" value="1"/>
</dbReference>
<proteinExistence type="inferred from homology"/>
<evidence type="ECO:0000256" key="4">
    <source>
        <dbReference type="ARBA" id="ARBA00023136"/>
    </source>
</evidence>
<dbReference type="OrthoDB" id="621570at2"/>
<comment type="subcellular location">
    <subcellularLocation>
        <location evidence="1">Cell outer membrane</location>
    </subcellularLocation>
</comment>
<evidence type="ECO:0000256" key="1">
    <source>
        <dbReference type="ARBA" id="ARBA00004442"/>
    </source>
</evidence>
<gene>
    <name evidence="8" type="ORF">EV199_1536</name>
</gene>
<evidence type="ECO:0000259" key="6">
    <source>
        <dbReference type="Pfam" id="PF07980"/>
    </source>
</evidence>
<dbReference type="Pfam" id="PF14322">
    <property type="entry name" value="SusD-like_3"/>
    <property type="match status" value="1"/>
</dbReference>
<comment type="caution">
    <text evidence="8">The sequence shown here is derived from an EMBL/GenBank/DDBJ whole genome shotgun (WGS) entry which is preliminary data.</text>
</comment>